<proteinExistence type="predicted"/>
<dbReference type="CDD" id="cd12148">
    <property type="entry name" value="fungal_TF_MHR"/>
    <property type="match status" value="1"/>
</dbReference>
<evidence type="ECO:0000313" key="10">
    <source>
        <dbReference type="EMBL" id="QGN14312.1"/>
    </source>
</evidence>
<dbReference type="PANTHER" id="PTHR40626:SF28">
    <property type="entry name" value="REGULATORY PROTEIN ADR1"/>
    <property type="match status" value="1"/>
</dbReference>
<protein>
    <submittedName>
        <fullName evidence="10">Regulatory protein ADR1</fullName>
    </submittedName>
</protein>
<feature type="region of interest" description="Disordered" evidence="8">
    <location>
        <begin position="159"/>
        <end position="207"/>
    </location>
</feature>
<feature type="compositionally biased region" description="Polar residues" evidence="8">
    <location>
        <begin position="1"/>
        <end position="10"/>
    </location>
</feature>
<feature type="region of interest" description="Disordered" evidence="8">
    <location>
        <begin position="561"/>
        <end position="641"/>
    </location>
</feature>
<feature type="compositionally biased region" description="Low complexity" evidence="8">
    <location>
        <begin position="197"/>
        <end position="207"/>
    </location>
</feature>
<dbReference type="Gene3D" id="3.30.160.60">
    <property type="entry name" value="Classic Zinc Finger"/>
    <property type="match status" value="2"/>
</dbReference>
<gene>
    <name evidence="10" type="primary">ADR1</name>
    <name evidence="10" type="ORF">FIM1_969</name>
</gene>
<evidence type="ECO:0000256" key="8">
    <source>
        <dbReference type="SAM" id="MobiDB-lite"/>
    </source>
</evidence>
<dbReference type="Pfam" id="PF00096">
    <property type="entry name" value="zf-C2H2"/>
    <property type="match status" value="1"/>
</dbReference>
<dbReference type="InterPro" id="IPR051059">
    <property type="entry name" value="VerF-like"/>
</dbReference>
<feature type="compositionally biased region" description="Low complexity" evidence="8">
    <location>
        <begin position="222"/>
        <end position="231"/>
    </location>
</feature>
<keyword evidence="3" id="KW-0677">Repeat</keyword>
<keyword evidence="2" id="KW-0479">Metal-binding</keyword>
<feature type="compositionally biased region" description="Low complexity" evidence="8">
    <location>
        <begin position="589"/>
        <end position="623"/>
    </location>
</feature>
<dbReference type="EMBL" id="CP015055">
    <property type="protein sequence ID" value="QGN14312.1"/>
    <property type="molecule type" value="Genomic_DNA"/>
</dbReference>
<dbReference type="PROSITE" id="PS00028">
    <property type="entry name" value="ZINC_FINGER_C2H2_1"/>
    <property type="match status" value="2"/>
</dbReference>
<feature type="domain" description="C2H2-type" evidence="9">
    <location>
        <begin position="121"/>
        <end position="149"/>
    </location>
</feature>
<dbReference type="Proteomes" id="UP000422736">
    <property type="component" value="Chromosome 2"/>
</dbReference>
<feature type="domain" description="C2H2-type" evidence="9">
    <location>
        <begin position="93"/>
        <end position="120"/>
    </location>
</feature>
<dbReference type="PANTHER" id="PTHR40626">
    <property type="entry name" value="MIP31509P"/>
    <property type="match status" value="1"/>
</dbReference>
<feature type="region of interest" description="Disordered" evidence="8">
    <location>
        <begin position="222"/>
        <end position="258"/>
    </location>
</feature>
<accession>A0ABX6EQQ6</accession>
<name>A0ABX6EQQ6_KLUMA</name>
<evidence type="ECO:0000256" key="2">
    <source>
        <dbReference type="ARBA" id="ARBA00022723"/>
    </source>
</evidence>
<evidence type="ECO:0000313" key="11">
    <source>
        <dbReference type="Proteomes" id="UP000422736"/>
    </source>
</evidence>
<feature type="region of interest" description="Disordered" evidence="8">
    <location>
        <begin position="1"/>
        <end position="64"/>
    </location>
</feature>
<keyword evidence="5" id="KW-0862">Zinc</keyword>
<dbReference type="SMART" id="SM00355">
    <property type="entry name" value="ZnF_C2H2"/>
    <property type="match status" value="2"/>
</dbReference>
<evidence type="ECO:0000256" key="4">
    <source>
        <dbReference type="ARBA" id="ARBA00022771"/>
    </source>
</evidence>
<evidence type="ECO:0000256" key="3">
    <source>
        <dbReference type="ARBA" id="ARBA00022737"/>
    </source>
</evidence>
<evidence type="ECO:0000256" key="5">
    <source>
        <dbReference type="ARBA" id="ARBA00022833"/>
    </source>
</evidence>
<sequence>MQTACPSMSSDIHDIREIHGTESMGTGGGRSSRRRKSSQLPLRGSFNSGSNTNGGGVESGIVLPPNNTNKKFETLPEHLQLNGVTPSGKPRLFVCKVCTRAFARQEHLTRHERSHTKEKPYVCGICERRFTRRDLLIRHCQKLHGGNCGEYIRRTSRKVRKEAKNAGQAQGQGQTETETLVGTSSEGKRVRKRSTRADSSASSAAMTRSLKTAVAAESRVAAASGSGSGSANTDTVADIKPGTGECSPGTTEEKNPSRLFSDTSAQLPKKNTVSNMHRRVSFSAQSGGNYAILPDSDAFAKEKPERVDFSTPQMLPLDFLDPMSQLEEPTGFNLLDRNNWINDFNNDILLGTDDLQGSSSNPRSNSYSEASPASNANSNSNSNTRNSSWEIQGDTLKINSLFSFPMSQSDSNRSNTDWKTLAATLKPEIEGVSAMDSTESGVPRNSADEITNTLHNFQLKLDENGTNGGVDFDMNLNQINANGTENGTSKNSISPDFNMVVLGSSVNPNAIHRNGISTHNGIPTESPPLRTNSNIDNELKLLHPADFTPSNDILDHDSTIKGSVAFNPNDNLFNETRYKRDDSNYNLKANANNSTNNNDNNNDINNNNNNNNNNNSNDNNNDDTNPKKSKMSLPSSNVSKERQILYPNEDSDDKSHIDPIQLQAVLDPGYTFYDIQYPQPCNISKASPKERDAEINFFNDEMRRYCEDALLHYSSICGPNYKPCTLSCSNDELNTYLRLYIKRFHPHHPFIHPSIWTQDQQVYRSYVYEQNASNISSSVDNLIHYTNIICLPLFAATIGSLFKNTSSRSASKTKELYEIARRILHVYLDRRKNLKQTDMNTPLNSNLWLIQSLTLSVMYSIFAEHDSSNVNKSDQILKQIGAVCSLLRNYFLPILRKKPPHLSSEAEIIIWESKLRTTLTNYNLCQFLQVFHRVSFSNFIKNQELQIIMIPNDEARWVSLSFNWEDTTINSDHLYHLNFLQFFQSFQFSDLGYHTIPEVLVNAMLFFEYSTKLSGNNMTVFINKIDTKKLEKNLPQIEQNAITSDCLIGDAINLKNSLICLRLFDKLDPHFFKVISKYGLTDHIFENCLSPIHANILSKNSDSLIIDLLVSVNVSIKNIASLFYFTNESGYYREIKFNYSKTSMYQVQGYFYNFLCILKFILDFEATPNFKVLSIFAELRKIIEQLMIPKLINNYPTEFAKFPDIMSIFEGPSPQNAAPNHTFNLEHLEKLIESVLAQSFNDYNYLKMPVGSVNALNEFDFHSSSETSAPKPSKSSINLMRHHETCKQNGARVKQGFYERYHLSDKLLQVAKCSFLLIYESHVHCSQLSNFIDILNTIQSKFDDQRKMTNILTNSVNQAYGHGTVPQGQMSSYSLANMLNLPNSNTPPGDYYFNPNSL</sequence>
<reference evidence="10 11" key="1">
    <citation type="submission" date="2016-03" db="EMBL/GenBank/DDBJ databases">
        <title>How can Kluyveromyces marxianus grow so fast - potential evolutionary course in Saccharomyces Complex revealed by comparative genomics.</title>
        <authorList>
            <person name="Mo W."/>
            <person name="Lu W."/>
            <person name="Yang X."/>
            <person name="Qi J."/>
            <person name="Lv H."/>
        </authorList>
    </citation>
    <scope>NUCLEOTIDE SEQUENCE [LARGE SCALE GENOMIC DNA]</scope>
    <source>
        <strain evidence="10 11">FIM1</strain>
    </source>
</reference>
<feature type="compositionally biased region" description="Basic and acidic residues" evidence="8">
    <location>
        <begin position="11"/>
        <end position="20"/>
    </location>
</feature>
<feature type="region of interest" description="Disordered" evidence="8">
    <location>
        <begin position="353"/>
        <end position="388"/>
    </location>
</feature>
<organism evidence="10 11">
    <name type="scientific">Kluyveromyces marxianus</name>
    <name type="common">Yeast</name>
    <name type="synonym">Candida kefyr</name>
    <dbReference type="NCBI Taxonomy" id="4911"/>
    <lineage>
        <taxon>Eukaryota</taxon>
        <taxon>Fungi</taxon>
        <taxon>Dikarya</taxon>
        <taxon>Ascomycota</taxon>
        <taxon>Saccharomycotina</taxon>
        <taxon>Saccharomycetes</taxon>
        <taxon>Saccharomycetales</taxon>
        <taxon>Saccharomycetaceae</taxon>
        <taxon>Kluyveromyces</taxon>
    </lineage>
</organism>
<feature type="compositionally biased region" description="Low complexity" evidence="8">
    <location>
        <begin position="358"/>
        <end position="388"/>
    </location>
</feature>
<keyword evidence="11" id="KW-1185">Reference proteome</keyword>
<dbReference type="PROSITE" id="PS50157">
    <property type="entry name" value="ZINC_FINGER_C2H2_2"/>
    <property type="match status" value="2"/>
</dbReference>
<feature type="compositionally biased region" description="Low complexity" evidence="8">
    <location>
        <begin position="165"/>
        <end position="179"/>
    </location>
</feature>
<dbReference type="InterPro" id="IPR036236">
    <property type="entry name" value="Znf_C2H2_sf"/>
</dbReference>
<keyword evidence="4 7" id="KW-0863">Zinc-finger</keyword>
<comment type="subcellular location">
    <subcellularLocation>
        <location evidence="1">Nucleus</location>
    </subcellularLocation>
</comment>
<evidence type="ECO:0000256" key="6">
    <source>
        <dbReference type="ARBA" id="ARBA00023242"/>
    </source>
</evidence>
<keyword evidence="6" id="KW-0539">Nucleus</keyword>
<evidence type="ECO:0000256" key="1">
    <source>
        <dbReference type="ARBA" id="ARBA00004123"/>
    </source>
</evidence>
<dbReference type="InterPro" id="IPR013087">
    <property type="entry name" value="Znf_C2H2_type"/>
</dbReference>
<evidence type="ECO:0000259" key="9">
    <source>
        <dbReference type="PROSITE" id="PS50157"/>
    </source>
</evidence>
<evidence type="ECO:0000256" key="7">
    <source>
        <dbReference type="PROSITE-ProRule" id="PRU00042"/>
    </source>
</evidence>
<dbReference type="SUPFAM" id="SSF57667">
    <property type="entry name" value="beta-beta-alpha zinc fingers"/>
    <property type="match status" value="1"/>
</dbReference>